<dbReference type="EMBL" id="BNAI01000003">
    <property type="protein sequence ID" value="GHF17655.1"/>
    <property type="molecule type" value="Genomic_DNA"/>
</dbReference>
<sequence length="164" mass="17667">MKPMSEPEIRASMVNAVPGEAERMPLPGLHEVVWAQREYLGWRDPGSPLRGYLVYWRGDEAIGIALRASEVRLRAGSAICSLCNTPQPAGQVTMFSAARAGDAGRAGNSVGTYICADLACSLLIRIEPPSNAWMPEAPTRLSERIAGLESRLRSFGGRVLESAA</sequence>
<dbReference type="Pfam" id="PF16571">
    <property type="entry name" value="FBP_C"/>
    <property type="match status" value="1"/>
</dbReference>
<dbReference type="AlphaFoldDB" id="A0A8J3M4R1"/>
<protein>
    <recommendedName>
        <fullName evidence="1">Elongation factor G-binding protein C-terminal treble-clef zinc-finger domain-containing protein</fullName>
    </recommendedName>
</protein>
<feature type="domain" description="Elongation factor G-binding protein C-terminal treble-clef zinc-finger" evidence="1">
    <location>
        <begin position="8"/>
        <end position="159"/>
    </location>
</feature>
<proteinExistence type="predicted"/>
<evidence type="ECO:0000313" key="3">
    <source>
        <dbReference type="Proteomes" id="UP000617531"/>
    </source>
</evidence>
<keyword evidence="3" id="KW-1185">Reference proteome</keyword>
<evidence type="ECO:0000259" key="1">
    <source>
        <dbReference type="Pfam" id="PF16571"/>
    </source>
</evidence>
<dbReference type="RefSeq" id="WP_191283163.1">
    <property type="nucleotide sequence ID" value="NZ_BNAI01000003.1"/>
</dbReference>
<reference evidence="2" key="1">
    <citation type="journal article" date="2014" name="Int. J. Syst. Evol. Microbiol.">
        <title>Complete genome sequence of Corynebacterium casei LMG S-19264T (=DSM 44701T), isolated from a smear-ripened cheese.</title>
        <authorList>
            <consortium name="US DOE Joint Genome Institute (JGI-PGF)"/>
            <person name="Walter F."/>
            <person name="Albersmeier A."/>
            <person name="Kalinowski J."/>
            <person name="Ruckert C."/>
        </authorList>
    </citation>
    <scope>NUCLEOTIDE SEQUENCE</scope>
    <source>
        <strain evidence="2">CGMCC 1.16548</strain>
    </source>
</reference>
<evidence type="ECO:0000313" key="2">
    <source>
        <dbReference type="EMBL" id="GHF17655.1"/>
    </source>
</evidence>
<gene>
    <name evidence="2" type="ORF">GCM10011600_18090</name>
</gene>
<organism evidence="2 3">
    <name type="scientific">Pseudolysinimonas yzui</name>
    <dbReference type="NCBI Taxonomy" id="2708254"/>
    <lineage>
        <taxon>Bacteria</taxon>
        <taxon>Bacillati</taxon>
        <taxon>Actinomycetota</taxon>
        <taxon>Actinomycetes</taxon>
        <taxon>Micrococcales</taxon>
        <taxon>Microbacteriaceae</taxon>
        <taxon>Pseudolysinimonas</taxon>
    </lineage>
</organism>
<dbReference type="InterPro" id="IPR032330">
    <property type="entry name" value="EF-G-binding_C"/>
</dbReference>
<reference evidence="2" key="2">
    <citation type="submission" date="2020-09" db="EMBL/GenBank/DDBJ databases">
        <authorList>
            <person name="Sun Q."/>
            <person name="Zhou Y."/>
        </authorList>
    </citation>
    <scope>NUCLEOTIDE SEQUENCE</scope>
    <source>
        <strain evidence="2">CGMCC 1.16548</strain>
    </source>
</reference>
<comment type="caution">
    <text evidence="2">The sequence shown here is derived from an EMBL/GenBank/DDBJ whole genome shotgun (WGS) entry which is preliminary data.</text>
</comment>
<dbReference type="Proteomes" id="UP000617531">
    <property type="component" value="Unassembled WGS sequence"/>
</dbReference>
<name>A0A8J3M4R1_9MICO</name>
<accession>A0A8J3M4R1</accession>